<name>A0A8H7Q783_9FUNG</name>
<dbReference type="Proteomes" id="UP000612746">
    <property type="component" value="Unassembled WGS sequence"/>
</dbReference>
<reference evidence="3" key="1">
    <citation type="submission" date="2020-12" db="EMBL/GenBank/DDBJ databases">
        <title>Metabolic potential, ecology and presence of endohyphal bacteria is reflected in genomic diversity of Mucoromycotina.</title>
        <authorList>
            <person name="Muszewska A."/>
            <person name="Okrasinska A."/>
            <person name="Steczkiewicz K."/>
            <person name="Drgas O."/>
            <person name="Orlowska M."/>
            <person name="Perlinska-Lenart U."/>
            <person name="Aleksandrzak-Piekarczyk T."/>
            <person name="Szatraj K."/>
            <person name="Zielenkiewicz U."/>
            <person name="Pilsyk S."/>
            <person name="Malc E."/>
            <person name="Mieczkowski P."/>
            <person name="Kruszewska J.S."/>
            <person name="Biernat P."/>
            <person name="Pawlowska J."/>
        </authorList>
    </citation>
    <scope>NUCLEOTIDE SEQUENCE</scope>
    <source>
        <strain evidence="3">WA0000051536</strain>
    </source>
</reference>
<dbReference type="EMBL" id="JAEPRA010000003">
    <property type="protein sequence ID" value="KAG2187317.1"/>
    <property type="molecule type" value="Genomic_DNA"/>
</dbReference>
<feature type="compositionally biased region" description="Basic and acidic residues" evidence="2">
    <location>
        <begin position="1"/>
        <end position="10"/>
    </location>
</feature>
<keyword evidence="4" id="KW-1185">Reference proteome</keyword>
<evidence type="ECO:0000313" key="3">
    <source>
        <dbReference type="EMBL" id="KAG2187317.1"/>
    </source>
</evidence>
<gene>
    <name evidence="3" type="ORF">INT44_005002</name>
</gene>
<feature type="region of interest" description="Disordered" evidence="2">
    <location>
        <begin position="1"/>
        <end position="33"/>
    </location>
</feature>
<proteinExistence type="predicted"/>
<feature type="coiled-coil region" evidence="1">
    <location>
        <begin position="71"/>
        <end position="101"/>
    </location>
</feature>
<evidence type="ECO:0000313" key="4">
    <source>
        <dbReference type="Proteomes" id="UP000612746"/>
    </source>
</evidence>
<organism evidence="3 4">
    <name type="scientific">Umbelopsis vinacea</name>
    <dbReference type="NCBI Taxonomy" id="44442"/>
    <lineage>
        <taxon>Eukaryota</taxon>
        <taxon>Fungi</taxon>
        <taxon>Fungi incertae sedis</taxon>
        <taxon>Mucoromycota</taxon>
        <taxon>Mucoromycotina</taxon>
        <taxon>Umbelopsidomycetes</taxon>
        <taxon>Umbelopsidales</taxon>
        <taxon>Umbelopsidaceae</taxon>
        <taxon>Umbelopsis</taxon>
    </lineage>
</organism>
<accession>A0A8H7Q783</accession>
<feature type="compositionally biased region" description="Low complexity" evidence="2">
    <location>
        <begin position="11"/>
        <end position="23"/>
    </location>
</feature>
<sequence length="105" mass="11718">MPKSVRDSKKAPAAPYKKGGKLANAQPKKSAVAQKQMNKKGMKFRNEALADQIDDLFTEVSSKKPKTKTKVVDHEKKAQEVEAAQKKYEELQTDMDDALAQITKL</sequence>
<dbReference type="OrthoDB" id="2399326at2759"/>
<dbReference type="AlphaFoldDB" id="A0A8H7Q783"/>
<evidence type="ECO:0000256" key="1">
    <source>
        <dbReference type="SAM" id="Coils"/>
    </source>
</evidence>
<protein>
    <submittedName>
        <fullName evidence="3">Uncharacterized protein</fullName>
    </submittedName>
</protein>
<evidence type="ECO:0000256" key="2">
    <source>
        <dbReference type="SAM" id="MobiDB-lite"/>
    </source>
</evidence>
<comment type="caution">
    <text evidence="3">The sequence shown here is derived from an EMBL/GenBank/DDBJ whole genome shotgun (WGS) entry which is preliminary data.</text>
</comment>
<keyword evidence="1" id="KW-0175">Coiled coil</keyword>